<dbReference type="Gene3D" id="3.40.30.10">
    <property type="entry name" value="Glutaredoxin"/>
    <property type="match status" value="1"/>
</dbReference>
<dbReference type="NCBIfam" id="TIGR01262">
    <property type="entry name" value="maiA"/>
    <property type="match status" value="1"/>
</dbReference>
<feature type="domain" description="GST C-terminal" evidence="3">
    <location>
        <begin position="87"/>
        <end position="213"/>
    </location>
</feature>
<dbReference type="OrthoDB" id="509852at2"/>
<evidence type="ECO:0000313" key="5">
    <source>
        <dbReference type="Proteomes" id="UP000193118"/>
    </source>
</evidence>
<dbReference type="InterPro" id="IPR005955">
    <property type="entry name" value="GST_Zeta"/>
</dbReference>
<dbReference type="CDD" id="cd03042">
    <property type="entry name" value="GST_N_Zeta"/>
    <property type="match status" value="1"/>
</dbReference>
<dbReference type="InterPro" id="IPR036282">
    <property type="entry name" value="Glutathione-S-Trfase_C_sf"/>
</dbReference>
<evidence type="ECO:0000259" key="3">
    <source>
        <dbReference type="PROSITE" id="PS50405"/>
    </source>
</evidence>
<dbReference type="PANTHER" id="PTHR42673:SF21">
    <property type="entry name" value="GLUTATHIONE S-TRANSFERASE YFCF"/>
    <property type="match status" value="1"/>
</dbReference>
<dbReference type="Pfam" id="PF13409">
    <property type="entry name" value="GST_N_2"/>
    <property type="match status" value="1"/>
</dbReference>
<dbReference type="SFLD" id="SFLDS00019">
    <property type="entry name" value="Glutathione_Transferase_(cytos"/>
    <property type="match status" value="1"/>
</dbReference>
<dbReference type="CDD" id="cd03191">
    <property type="entry name" value="GST_C_Zeta"/>
    <property type="match status" value="1"/>
</dbReference>
<dbReference type="GO" id="GO:0006559">
    <property type="term" value="P:L-phenylalanine catabolic process"/>
    <property type="evidence" value="ECO:0007669"/>
    <property type="project" value="TreeGrafter"/>
</dbReference>
<dbReference type="RefSeq" id="WP_085365420.1">
    <property type="nucleotide sequence ID" value="NZ_CAUJPZ010000050.1"/>
</dbReference>
<dbReference type="InterPro" id="IPR040079">
    <property type="entry name" value="Glutathione_S-Trfase"/>
</dbReference>
<keyword evidence="5" id="KW-1185">Reference proteome</keyword>
<dbReference type="GO" id="GO:0006749">
    <property type="term" value="P:glutathione metabolic process"/>
    <property type="evidence" value="ECO:0007669"/>
    <property type="project" value="TreeGrafter"/>
</dbReference>
<comment type="similarity">
    <text evidence="1">Belongs to the GST superfamily. Zeta family.</text>
</comment>
<evidence type="ECO:0000313" key="4">
    <source>
        <dbReference type="EMBL" id="OSI18130.1"/>
    </source>
</evidence>
<dbReference type="GO" id="GO:0005737">
    <property type="term" value="C:cytoplasm"/>
    <property type="evidence" value="ECO:0007669"/>
    <property type="project" value="InterPro"/>
</dbReference>
<dbReference type="SFLD" id="SFLDG00358">
    <property type="entry name" value="Main_(cytGST)"/>
    <property type="match status" value="1"/>
</dbReference>
<name>A0A1X3DE24_9NEIS</name>
<sequence>MKLFSYFRSSASYRVRIALNLKKIPHETDFVHLLKNGGQQRGEAYAALNPQKLVPALATEEGVFTQSLAIIEYLEETRPEPPLLPAAAAERARVRAIAQLMACDIHPLNNLRVLQYLQNHLQADEAVKNAWYAHWINEGFGALEQLLQSPQTGRFCHGNTPTLADCFLVPQVYNAQRFKVDLGAYPEISRINAECMRLPEFAAAAPENQPDAE</sequence>
<dbReference type="GO" id="GO:0016034">
    <property type="term" value="F:maleylacetoacetate isomerase activity"/>
    <property type="evidence" value="ECO:0007669"/>
    <property type="project" value="TreeGrafter"/>
</dbReference>
<comment type="caution">
    <text evidence="4">The sequence shown here is derived from an EMBL/GenBank/DDBJ whole genome shotgun (WGS) entry which is preliminary data.</text>
</comment>
<keyword evidence="4" id="KW-0413">Isomerase</keyword>
<reference evidence="5" key="1">
    <citation type="submission" date="2017-01" db="EMBL/GenBank/DDBJ databases">
        <authorList>
            <person name="Wolfgang W.J."/>
            <person name="Cole J."/>
            <person name="Wroblewski D."/>
            <person name="Mcginnis J."/>
            <person name="Musser K.A."/>
        </authorList>
    </citation>
    <scope>NUCLEOTIDE SEQUENCE [LARGE SCALE GENOMIC DNA]</scope>
    <source>
        <strain evidence="5">DSM 19151</strain>
    </source>
</reference>
<dbReference type="InterPro" id="IPR034330">
    <property type="entry name" value="GST_Zeta_C"/>
</dbReference>
<dbReference type="PANTHER" id="PTHR42673">
    <property type="entry name" value="MALEYLACETOACETATE ISOMERASE"/>
    <property type="match status" value="1"/>
</dbReference>
<dbReference type="Gene3D" id="1.20.1050.10">
    <property type="match status" value="1"/>
</dbReference>
<dbReference type="InterPro" id="IPR010987">
    <property type="entry name" value="Glutathione-S-Trfase_C-like"/>
</dbReference>
<proteinExistence type="inferred from homology"/>
<dbReference type="PROSITE" id="PS50405">
    <property type="entry name" value="GST_CTER"/>
    <property type="match status" value="1"/>
</dbReference>
<dbReference type="PROSITE" id="PS50404">
    <property type="entry name" value="GST_NTER"/>
    <property type="match status" value="1"/>
</dbReference>
<dbReference type="SUPFAM" id="SSF47616">
    <property type="entry name" value="GST C-terminal domain-like"/>
    <property type="match status" value="1"/>
</dbReference>
<dbReference type="FunFam" id="1.20.1050.10:FF:000017">
    <property type="entry name" value="Maleylacetoacetate isomerase"/>
    <property type="match status" value="1"/>
</dbReference>
<protein>
    <submittedName>
        <fullName evidence="4">Maleylacetoacetate isomerase</fullName>
    </submittedName>
</protein>
<feature type="domain" description="GST N-terminal" evidence="2">
    <location>
        <begin position="1"/>
        <end position="82"/>
    </location>
</feature>
<dbReference type="InterPro" id="IPR034333">
    <property type="entry name" value="GST_Zeta_N"/>
</dbReference>
<dbReference type="STRING" id="194197.BWD09_03915"/>
<dbReference type="InterPro" id="IPR036249">
    <property type="entry name" value="Thioredoxin-like_sf"/>
</dbReference>
<dbReference type="Proteomes" id="UP000193118">
    <property type="component" value="Unassembled WGS sequence"/>
</dbReference>
<dbReference type="InterPro" id="IPR004045">
    <property type="entry name" value="Glutathione_S-Trfase_N"/>
</dbReference>
<dbReference type="GO" id="GO:0004364">
    <property type="term" value="F:glutathione transferase activity"/>
    <property type="evidence" value="ECO:0007669"/>
    <property type="project" value="TreeGrafter"/>
</dbReference>
<evidence type="ECO:0000259" key="2">
    <source>
        <dbReference type="PROSITE" id="PS50404"/>
    </source>
</evidence>
<accession>A0A1X3DE24</accession>
<dbReference type="EMBL" id="MTBO01000005">
    <property type="protein sequence ID" value="OSI18130.1"/>
    <property type="molecule type" value="Genomic_DNA"/>
</dbReference>
<dbReference type="SUPFAM" id="SSF52833">
    <property type="entry name" value="Thioredoxin-like"/>
    <property type="match status" value="1"/>
</dbReference>
<organism evidence="4 5">
    <name type="scientific">Neisseria dentiae</name>
    <dbReference type="NCBI Taxonomy" id="194197"/>
    <lineage>
        <taxon>Bacteria</taxon>
        <taxon>Pseudomonadati</taxon>
        <taxon>Pseudomonadota</taxon>
        <taxon>Betaproteobacteria</taxon>
        <taxon>Neisseriales</taxon>
        <taxon>Neisseriaceae</taxon>
        <taxon>Neisseria</taxon>
    </lineage>
</organism>
<dbReference type="AlphaFoldDB" id="A0A1X3DE24"/>
<evidence type="ECO:0000256" key="1">
    <source>
        <dbReference type="ARBA" id="ARBA00010007"/>
    </source>
</evidence>
<dbReference type="GeneID" id="94579561"/>
<gene>
    <name evidence="4" type="ORF">BWD09_03915</name>
</gene>